<organism evidence="5 6">
    <name type="scientific">Candidatus Lachnoclostridium stercorigallinarum</name>
    <dbReference type="NCBI Taxonomy" id="2838634"/>
    <lineage>
        <taxon>Bacteria</taxon>
        <taxon>Bacillati</taxon>
        <taxon>Bacillota</taxon>
        <taxon>Clostridia</taxon>
        <taxon>Lachnospirales</taxon>
        <taxon>Lachnospiraceae</taxon>
    </lineage>
</organism>
<keyword evidence="2" id="KW-0238">DNA-binding</keyword>
<evidence type="ECO:0000256" key="1">
    <source>
        <dbReference type="ARBA" id="ARBA00023015"/>
    </source>
</evidence>
<evidence type="ECO:0000259" key="4">
    <source>
        <dbReference type="PROSITE" id="PS50995"/>
    </source>
</evidence>
<dbReference type="SUPFAM" id="SSF46785">
    <property type="entry name" value="Winged helix' DNA-binding domain"/>
    <property type="match status" value="1"/>
</dbReference>
<evidence type="ECO:0000313" key="5">
    <source>
        <dbReference type="EMBL" id="HIZ79888.1"/>
    </source>
</evidence>
<dbReference type="Proteomes" id="UP000824101">
    <property type="component" value="Unassembled WGS sequence"/>
</dbReference>
<dbReference type="InterPro" id="IPR036390">
    <property type="entry name" value="WH_DNA-bd_sf"/>
</dbReference>
<proteinExistence type="predicted"/>
<dbReference type="PRINTS" id="PR00598">
    <property type="entry name" value="HTHMARR"/>
</dbReference>
<evidence type="ECO:0000313" key="6">
    <source>
        <dbReference type="Proteomes" id="UP000824101"/>
    </source>
</evidence>
<dbReference type="SMART" id="SM00347">
    <property type="entry name" value="HTH_MARR"/>
    <property type="match status" value="1"/>
</dbReference>
<keyword evidence="1" id="KW-0805">Transcription regulation</keyword>
<gene>
    <name evidence="5" type="ORF">IAA17_08890</name>
</gene>
<keyword evidence="3" id="KW-0804">Transcription</keyword>
<dbReference type="InterPro" id="IPR036388">
    <property type="entry name" value="WH-like_DNA-bd_sf"/>
</dbReference>
<dbReference type="GO" id="GO:0003700">
    <property type="term" value="F:DNA-binding transcription factor activity"/>
    <property type="evidence" value="ECO:0007669"/>
    <property type="project" value="InterPro"/>
</dbReference>
<evidence type="ECO:0000256" key="3">
    <source>
        <dbReference type="ARBA" id="ARBA00023163"/>
    </source>
</evidence>
<dbReference type="PANTHER" id="PTHR42756">
    <property type="entry name" value="TRANSCRIPTIONAL REGULATOR, MARR"/>
    <property type="match status" value="1"/>
</dbReference>
<name>A0A9D2GHH8_9FIRM</name>
<dbReference type="EMBL" id="DXBC01000141">
    <property type="protein sequence ID" value="HIZ79888.1"/>
    <property type="molecule type" value="Genomic_DNA"/>
</dbReference>
<feature type="domain" description="HTH marR-type" evidence="4">
    <location>
        <begin position="1"/>
        <end position="136"/>
    </location>
</feature>
<reference evidence="5" key="2">
    <citation type="submission" date="2021-04" db="EMBL/GenBank/DDBJ databases">
        <authorList>
            <person name="Gilroy R."/>
        </authorList>
    </citation>
    <scope>NUCLEOTIDE SEQUENCE</scope>
    <source>
        <strain evidence="5">ChiBcec1-1093</strain>
    </source>
</reference>
<dbReference type="GO" id="GO:0003677">
    <property type="term" value="F:DNA binding"/>
    <property type="evidence" value="ECO:0007669"/>
    <property type="project" value="UniProtKB-KW"/>
</dbReference>
<dbReference type="InterPro" id="IPR054630">
    <property type="entry name" value="BilQ"/>
</dbReference>
<dbReference type="PANTHER" id="PTHR42756:SF1">
    <property type="entry name" value="TRANSCRIPTIONAL REPRESSOR OF EMRAB OPERON"/>
    <property type="match status" value="1"/>
</dbReference>
<sequence length="147" mass="16774">MSEEISFAACVSVLRKQFSAYCSGRLAEAGVALGQLYILLYAGNRDCCSPKDICQALKLDAGYLNRELAKLTERGMITQEKNESDRRGRIIRLTERGRDVVQLSRSLFREWDEMILSPLDHEERQTLTHLMKKTTFREGGLPFGKEK</sequence>
<dbReference type="InterPro" id="IPR000835">
    <property type="entry name" value="HTH_MarR-typ"/>
</dbReference>
<evidence type="ECO:0000256" key="2">
    <source>
        <dbReference type="ARBA" id="ARBA00023125"/>
    </source>
</evidence>
<dbReference type="PROSITE" id="PS50995">
    <property type="entry name" value="HTH_MARR_2"/>
    <property type="match status" value="1"/>
</dbReference>
<dbReference type="NCBIfam" id="NF045593">
    <property type="entry name" value="bilirub_TF_BilQ"/>
    <property type="match status" value="1"/>
</dbReference>
<dbReference type="Pfam" id="PF12802">
    <property type="entry name" value="MarR_2"/>
    <property type="match status" value="1"/>
</dbReference>
<dbReference type="AlphaFoldDB" id="A0A9D2GHH8"/>
<reference evidence="5" key="1">
    <citation type="journal article" date="2021" name="PeerJ">
        <title>Extensive microbial diversity within the chicken gut microbiome revealed by metagenomics and culture.</title>
        <authorList>
            <person name="Gilroy R."/>
            <person name="Ravi A."/>
            <person name="Getino M."/>
            <person name="Pursley I."/>
            <person name="Horton D.L."/>
            <person name="Alikhan N.F."/>
            <person name="Baker D."/>
            <person name="Gharbi K."/>
            <person name="Hall N."/>
            <person name="Watson M."/>
            <person name="Adriaenssens E.M."/>
            <person name="Foster-Nyarko E."/>
            <person name="Jarju S."/>
            <person name="Secka A."/>
            <person name="Antonio M."/>
            <person name="Oren A."/>
            <person name="Chaudhuri R.R."/>
            <person name="La Ragione R."/>
            <person name="Hildebrand F."/>
            <person name="Pallen M.J."/>
        </authorList>
    </citation>
    <scope>NUCLEOTIDE SEQUENCE</scope>
    <source>
        <strain evidence="5">ChiBcec1-1093</strain>
    </source>
</reference>
<accession>A0A9D2GHH8</accession>
<dbReference type="Gene3D" id="1.10.10.10">
    <property type="entry name" value="Winged helix-like DNA-binding domain superfamily/Winged helix DNA-binding domain"/>
    <property type="match status" value="1"/>
</dbReference>
<comment type="caution">
    <text evidence="5">The sequence shown here is derived from an EMBL/GenBank/DDBJ whole genome shotgun (WGS) entry which is preliminary data.</text>
</comment>
<protein>
    <submittedName>
        <fullName evidence="5">MarR family winged helix-turn-helix transcriptional regulator</fullName>
    </submittedName>
</protein>